<keyword evidence="1" id="KW-0472">Membrane</keyword>
<accession>A0A382LN13</accession>
<evidence type="ECO:0000256" key="1">
    <source>
        <dbReference type="SAM" id="Phobius"/>
    </source>
</evidence>
<evidence type="ECO:0000313" key="2">
    <source>
        <dbReference type="EMBL" id="SVC36502.1"/>
    </source>
</evidence>
<name>A0A382LN13_9ZZZZ</name>
<organism evidence="2">
    <name type="scientific">marine metagenome</name>
    <dbReference type="NCBI Taxonomy" id="408172"/>
    <lineage>
        <taxon>unclassified sequences</taxon>
        <taxon>metagenomes</taxon>
        <taxon>ecological metagenomes</taxon>
    </lineage>
</organism>
<dbReference type="EMBL" id="UINC01087269">
    <property type="protein sequence ID" value="SVC36502.1"/>
    <property type="molecule type" value="Genomic_DNA"/>
</dbReference>
<reference evidence="2" key="1">
    <citation type="submission" date="2018-05" db="EMBL/GenBank/DDBJ databases">
        <authorList>
            <person name="Lanie J.A."/>
            <person name="Ng W.-L."/>
            <person name="Kazmierczak K.M."/>
            <person name="Andrzejewski T.M."/>
            <person name="Davidsen T.M."/>
            <person name="Wayne K.J."/>
            <person name="Tettelin H."/>
            <person name="Glass J.I."/>
            <person name="Rusch D."/>
            <person name="Podicherti R."/>
            <person name="Tsui H.-C.T."/>
            <person name="Winkler M.E."/>
        </authorList>
    </citation>
    <scope>NUCLEOTIDE SEQUENCE</scope>
</reference>
<gene>
    <name evidence="2" type="ORF">METZ01_LOCUS289356</name>
</gene>
<protein>
    <recommendedName>
        <fullName evidence="3">Tetratricopeptide repeat-like domain-containing protein</fullName>
    </recommendedName>
</protein>
<keyword evidence="1" id="KW-1133">Transmembrane helix</keyword>
<evidence type="ECO:0008006" key="3">
    <source>
        <dbReference type="Google" id="ProtNLM"/>
    </source>
</evidence>
<sequence>MDEDITIINKNTRNEKIKNFFVNNTKKLIIAISAIVLIIFGYFIYEDLKKKNKIKLANRYNLVTIKFISGDKNKFENELIDIVNEKDRTYSPLALYFLIDNNIVNENKKINELFDVLINETSLEKEIKNLVIYKKALFNSDFESENNLIKILNPIINSDSVWKSHALYLMAEYFYYKNQKQKSKDFFNQILTLENSNPNIKIETQKRLNRDFSD</sequence>
<keyword evidence="1" id="KW-0812">Transmembrane</keyword>
<proteinExistence type="predicted"/>
<dbReference type="AlphaFoldDB" id="A0A382LN13"/>
<feature type="transmembrane region" description="Helical" evidence="1">
    <location>
        <begin position="28"/>
        <end position="45"/>
    </location>
</feature>